<proteinExistence type="inferred from homology"/>
<evidence type="ECO:0000256" key="3">
    <source>
        <dbReference type="ARBA" id="ARBA00023054"/>
    </source>
</evidence>
<dbReference type="PANTHER" id="PTHR31259">
    <property type="entry name" value="ENDOSOME-ASSOCIATED TRAFFICKING REGULATOR 1"/>
    <property type="match status" value="1"/>
</dbReference>
<dbReference type="EMBL" id="JABFTP020000083">
    <property type="protein sequence ID" value="KAL3275094.1"/>
    <property type="molecule type" value="Genomic_DNA"/>
</dbReference>
<accession>A0ABD2N908</accession>
<dbReference type="PANTHER" id="PTHR31259:SF3">
    <property type="entry name" value="ENDOSOME-ASSOCIATED-TRAFFICKING REGULATOR 1"/>
    <property type="match status" value="1"/>
</dbReference>
<evidence type="ECO:0000313" key="6">
    <source>
        <dbReference type="EMBL" id="KAL3275094.1"/>
    </source>
</evidence>
<feature type="compositionally biased region" description="Basic and acidic residues" evidence="5">
    <location>
        <begin position="8"/>
        <end position="25"/>
    </location>
</feature>
<evidence type="ECO:0000256" key="5">
    <source>
        <dbReference type="SAM" id="MobiDB-lite"/>
    </source>
</evidence>
<protein>
    <recommendedName>
        <fullName evidence="2">Endosome-associated-trafficking regulator 1</fullName>
    </recommendedName>
</protein>
<dbReference type="Gene3D" id="1.20.1170.10">
    <property type="match status" value="1"/>
</dbReference>
<keyword evidence="7" id="KW-1185">Reference proteome</keyword>
<feature type="coiled-coil region" evidence="4">
    <location>
        <begin position="242"/>
        <end position="322"/>
    </location>
</feature>
<dbReference type="InterPro" id="IPR026757">
    <property type="entry name" value="ENTR1"/>
</dbReference>
<dbReference type="SUPFAM" id="SSF58100">
    <property type="entry name" value="Bacterial hemolysins"/>
    <property type="match status" value="1"/>
</dbReference>
<evidence type="ECO:0000256" key="4">
    <source>
        <dbReference type="SAM" id="Coils"/>
    </source>
</evidence>
<sequence length="403" mass="44915">MAEGDGLPPDRRKRDNHRDTEDSDIKGPLVELDLGDDNLRKVDTYRLGNPISQAGSSSADGVRREDNPFSFKHFLQSDSNYQNKGARPKVYCDGRPVSSVSDAQQGQIISDNPSVLPDFVQDHLVIEQCYLSNGPTCNNYSIGAHLPDFTQNNINVRQNVEINPSNESLTNGGDFPVPGRPLVDFPLDLPLNNGRVVNANEVAVSKSLPDFLNDGAVRSQTIDNLSTTQNSERDPERLQRELELVTRELLEQSNRADVLKRELEGIRNQDNEYTQNLIKALEQVEDNLERSNKRAAAAETTILKLRQEINMLKKENSALKANSTAWCGTEAAGGPRMYTSPNHSRRLAQELRHAASTAEVSLRQLLSGVDNLRLMASTLENMHRIEEKNESFLNFDEKSGPAL</sequence>
<keyword evidence="3 4" id="KW-0175">Coiled coil</keyword>
<organism evidence="6 7">
    <name type="scientific">Cryptolaemus montrouzieri</name>
    <dbReference type="NCBI Taxonomy" id="559131"/>
    <lineage>
        <taxon>Eukaryota</taxon>
        <taxon>Metazoa</taxon>
        <taxon>Ecdysozoa</taxon>
        <taxon>Arthropoda</taxon>
        <taxon>Hexapoda</taxon>
        <taxon>Insecta</taxon>
        <taxon>Pterygota</taxon>
        <taxon>Neoptera</taxon>
        <taxon>Endopterygota</taxon>
        <taxon>Coleoptera</taxon>
        <taxon>Polyphaga</taxon>
        <taxon>Cucujiformia</taxon>
        <taxon>Coccinelloidea</taxon>
        <taxon>Coccinellidae</taxon>
        <taxon>Scymninae</taxon>
        <taxon>Scymnini</taxon>
        <taxon>Cryptolaemus</taxon>
    </lineage>
</organism>
<name>A0ABD2N908_9CUCU</name>
<comment type="similarity">
    <text evidence="1">Belongs to the ENTR1 family.</text>
</comment>
<gene>
    <name evidence="6" type="ORF">HHI36_019865</name>
</gene>
<dbReference type="Proteomes" id="UP001516400">
    <property type="component" value="Unassembled WGS sequence"/>
</dbReference>
<dbReference type="AlphaFoldDB" id="A0ABD2N908"/>
<evidence type="ECO:0000256" key="1">
    <source>
        <dbReference type="ARBA" id="ARBA00007791"/>
    </source>
</evidence>
<evidence type="ECO:0000313" key="7">
    <source>
        <dbReference type="Proteomes" id="UP001516400"/>
    </source>
</evidence>
<evidence type="ECO:0000256" key="2">
    <source>
        <dbReference type="ARBA" id="ARBA00016007"/>
    </source>
</evidence>
<comment type="caution">
    <text evidence="6">The sequence shown here is derived from an EMBL/GenBank/DDBJ whole genome shotgun (WGS) entry which is preliminary data.</text>
</comment>
<feature type="region of interest" description="Disordered" evidence="5">
    <location>
        <begin position="1"/>
        <end position="33"/>
    </location>
</feature>
<reference evidence="6 7" key="1">
    <citation type="journal article" date="2021" name="BMC Biol.">
        <title>Horizontally acquired antibacterial genes associated with adaptive radiation of ladybird beetles.</title>
        <authorList>
            <person name="Li H.S."/>
            <person name="Tang X.F."/>
            <person name="Huang Y.H."/>
            <person name="Xu Z.Y."/>
            <person name="Chen M.L."/>
            <person name="Du X.Y."/>
            <person name="Qiu B.Y."/>
            <person name="Chen P.T."/>
            <person name="Zhang W."/>
            <person name="Slipinski A."/>
            <person name="Escalona H.E."/>
            <person name="Waterhouse R.M."/>
            <person name="Zwick A."/>
            <person name="Pang H."/>
        </authorList>
    </citation>
    <scope>NUCLEOTIDE SEQUENCE [LARGE SCALE GENOMIC DNA]</scope>
    <source>
        <strain evidence="6">SYSU2018</strain>
    </source>
</reference>